<proteinExistence type="predicted"/>
<sequence>MCQFTVSSYRAVFPNLGDLTFLLGDAKISKKELYQFPRLLSIKNEINCTDIKKFVDHINNLKKDIEGSFIDILDLKINDWMTDPFSADIAC</sequence>
<dbReference type="EMBL" id="LWCA01001606">
    <property type="protein sequence ID" value="OAF64802.1"/>
    <property type="molecule type" value="Genomic_DNA"/>
</dbReference>
<evidence type="ECO:0000313" key="2">
    <source>
        <dbReference type="Proteomes" id="UP000078046"/>
    </source>
</evidence>
<keyword evidence="2" id="KW-1185">Reference proteome</keyword>
<gene>
    <name evidence="1" type="ORF">A3Q56_07399</name>
</gene>
<comment type="caution">
    <text evidence="1">The sequence shown here is derived from an EMBL/GenBank/DDBJ whole genome shotgun (WGS) entry which is preliminary data.</text>
</comment>
<evidence type="ECO:0000313" key="1">
    <source>
        <dbReference type="EMBL" id="OAF64802.1"/>
    </source>
</evidence>
<name>A0A177ATF4_9BILA</name>
<dbReference type="Proteomes" id="UP000078046">
    <property type="component" value="Unassembled WGS sequence"/>
</dbReference>
<reference evidence="1 2" key="1">
    <citation type="submission" date="2016-04" db="EMBL/GenBank/DDBJ databases">
        <title>The genome of Intoshia linei affirms orthonectids as highly simplified spiralians.</title>
        <authorList>
            <person name="Mikhailov K.V."/>
            <person name="Slusarev G.S."/>
            <person name="Nikitin M.A."/>
            <person name="Logacheva M.D."/>
            <person name="Penin A."/>
            <person name="Aleoshin V."/>
            <person name="Panchin Y.V."/>
        </authorList>
    </citation>
    <scope>NUCLEOTIDE SEQUENCE [LARGE SCALE GENOMIC DNA]</scope>
    <source>
        <strain evidence="1">Intl2013</strain>
        <tissue evidence="1">Whole animal</tissue>
    </source>
</reference>
<organism evidence="1 2">
    <name type="scientific">Intoshia linei</name>
    <dbReference type="NCBI Taxonomy" id="1819745"/>
    <lineage>
        <taxon>Eukaryota</taxon>
        <taxon>Metazoa</taxon>
        <taxon>Spiralia</taxon>
        <taxon>Lophotrochozoa</taxon>
        <taxon>Mesozoa</taxon>
        <taxon>Orthonectida</taxon>
        <taxon>Rhopaluridae</taxon>
        <taxon>Intoshia</taxon>
    </lineage>
</organism>
<dbReference type="AlphaFoldDB" id="A0A177ATF4"/>
<protein>
    <submittedName>
        <fullName evidence="1">Uncharacterized protein</fullName>
    </submittedName>
</protein>
<accession>A0A177ATF4</accession>